<keyword evidence="1" id="KW-0805">Transcription regulation</keyword>
<dbReference type="RefSeq" id="WP_323328122.1">
    <property type="nucleotide sequence ID" value="NZ_JAYFSI010000003.1"/>
</dbReference>
<evidence type="ECO:0000259" key="4">
    <source>
        <dbReference type="PROSITE" id="PS01124"/>
    </source>
</evidence>
<feature type="domain" description="HTH araC/xylS-type" evidence="4">
    <location>
        <begin position="211"/>
        <end position="310"/>
    </location>
</feature>
<evidence type="ECO:0000256" key="1">
    <source>
        <dbReference type="ARBA" id="ARBA00023015"/>
    </source>
</evidence>
<evidence type="ECO:0000313" key="5">
    <source>
        <dbReference type="EMBL" id="MEA5361212.1"/>
    </source>
</evidence>
<dbReference type="InterPro" id="IPR050204">
    <property type="entry name" value="AraC_XylS_family_regulators"/>
</dbReference>
<sequence length="314" mass="33535">MDPLAALLDGPRAHGAFLLRSVLTPPWSLRIEDQAPLTVVSVVRGEAWIVPDAGEAVLLREGDVAIARGPDPYLVADHPGTPPQAIILPGQECRTPDGGHLTDYADLGVRTWGHGTDGPVVLLTGTYGMEGELSKRLLAALPALIVLRATDWPTPLVGLLAGEIGKDVPGQEAVLDRLLDLLLIAALRAWFDRPDTSAPAWYRAHDDPIVGQALRLLQHQPAEPWTVAKLAANTGVSRAALARRFAVTVGETPMAYLAGWRLALAADFLRQQRDATIGAVAHQVGYGSAFALSTAFKREFGVSPQQYRTRAAAG</sequence>
<dbReference type="InterPro" id="IPR018060">
    <property type="entry name" value="HTH_AraC"/>
</dbReference>
<dbReference type="InterPro" id="IPR032783">
    <property type="entry name" value="AraC_lig"/>
</dbReference>
<dbReference type="InterPro" id="IPR009057">
    <property type="entry name" value="Homeodomain-like_sf"/>
</dbReference>
<dbReference type="PROSITE" id="PS01124">
    <property type="entry name" value="HTH_ARAC_FAMILY_2"/>
    <property type="match status" value="1"/>
</dbReference>
<dbReference type="Proteomes" id="UP001304298">
    <property type="component" value="Unassembled WGS sequence"/>
</dbReference>
<dbReference type="Pfam" id="PF12833">
    <property type="entry name" value="HTH_18"/>
    <property type="match status" value="1"/>
</dbReference>
<protein>
    <submittedName>
        <fullName evidence="5">AraC family transcriptional regulator</fullName>
    </submittedName>
</protein>
<evidence type="ECO:0000256" key="2">
    <source>
        <dbReference type="ARBA" id="ARBA00023125"/>
    </source>
</evidence>
<keyword evidence="3" id="KW-0804">Transcription</keyword>
<dbReference type="PANTHER" id="PTHR46796">
    <property type="entry name" value="HTH-TYPE TRANSCRIPTIONAL ACTIVATOR RHAS-RELATED"/>
    <property type="match status" value="1"/>
</dbReference>
<dbReference type="Pfam" id="PF12852">
    <property type="entry name" value="Cupin_6"/>
    <property type="match status" value="1"/>
</dbReference>
<reference evidence="5 6" key="1">
    <citation type="submission" date="2023-12" db="EMBL/GenBank/DDBJ databases">
        <title>Amycolatopsis sp. V23-08.</title>
        <authorList>
            <person name="Somphong A."/>
        </authorList>
    </citation>
    <scope>NUCLEOTIDE SEQUENCE [LARGE SCALE GENOMIC DNA]</scope>
    <source>
        <strain evidence="5 6">V23-08</strain>
    </source>
</reference>
<proteinExistence type="predicted"/>
<accession>A0ABU5R4S0</accession>
<evidence type="ECO:0000256" key="3">
    <source>
        <dbReference type="ARBA" id="ARBA00023163"/>
    </source>
</evidence>
<keyword evidence="6" id="KW-1185">Reference proteome</keyword>
<dbReference type="SMART" id="SM00342">
    <property type="entry name" value="HTH_ARAC"/>
    <property type="match status" value="1"/>
</dbReference>
<comment type="caution">
    <text evidence="5">The sequence shown here is derived from an EMBL/GenBank/DDBJ whole genome shotgun (WGS) entry which is preliminary data.</text>
</comment>
<evidence type="ECO:0000313" key="6">
    <source>
        <dbReference type="Proteomes" id="UP001304298"/>
    </source>
</evidence>
<organism evidence="5 6">
    <name type="scientific">Amycolatopsis heterodermiae</name>
    <dbReference type="NCBI Taxonomy" id="3110235"/>
    <lineage>
        <taxon>Bacteria</taxon>
        <taxon>Bacillati</taxon>
        <taxon>Actinomycetota</taxon>
        <taxon>Actinomycetes</taxon>
        <taxon>Pseudonocardiales</taxon>
        <taxon>Pseudonocardiaceae</taxon>
        <taxon>Amycolatopsis</taxon>
    </lineage>
</organism>
<dbReference type="Gene3D" id="1.10.10.60">
    <property type="entry name" value="Homeodomain-like"/>
    <property type="match status" value="2"/>
</dbReference>
<keyword evidence="2" id="KW-0238">DNA-binding</keyword>
<dbReference type="PANTHER" id="PTHR46796:SF13">
    <property type="entry name" value="HTH-TYPE TRANSCRIPTIONAL ACTIVATOR RHAS"/>
    <property type="match status" value="1"/>
</dbReference>
<gene>
    <name evidence="5" type="ORF">VA596_16825</name>
</gene>
<name>A0ABU5R4S0_9PSEU</name>
<dbReference type="PROSITE" id="PS00041">
    <property type="entry name" value="HTH_ARAC_FAMILY_1"/>
    <property type="match status" value="1"/>
</dbReference>
<dbReference type="SUPFAM" id="SSF46689">
    <property type="entry name" value="Homeodomain-like"/>
    <property type="match status" value="2"/>
</dbReference>
<dbReference type="EMBL" id="JAYFSI010000003">
    <property type="protein sequence ID" value="MEA5361212.1"/>
    <property type="molecule type" value="Genomic_DNA"/>
</dbReference>
<dbReference type="InterPro" id="IPR018062">
    <property type="entry name" value="HTH_AraC-typ_CS"/>
</dbReference>